<protein>
    <submittedName>
        <fullName evidence="7">Thiamine pyrophosphate-containing protein YdaP</fullName>
    </submittedName>
</protein>
<dbReference type="Gene3D" id="3.40.50.1220">
    <property type="entry name" value="TPP-binding domain"/>
    <property type="match status" value="1"/>
</dbReference>
<evidence type="ECO:0000259" key="4">
    <source>
        <dbReference type="Pfam" id="PF00205"/>
    </source>
</evidence>
<dbReference type="InterPro" id="IPR000399">
    <property type="entry name" value="TPP-bd_CS"/>
</dbReference>
<dbReference type="EMBL" id="LSRS01000009">
    <property type="protein sequence ID" value="KAF1083853.1"/>
    <property type="molecule type" value="Genomic_DNA"/>
</dbReference>
<dbReference type="CDD" id="cd07039">
    <property type="entry name" value="TPP_PYR_POX"/>
    <property type="match status" value="1"/>
</dbReference>
<dbReference type="FunFam" id="3.40.50.970:FF:000007">
    <property type="entry name" value="Acetolactate synthase"/>
    <property type="match status" value="1"/>
</dbReference>
<dbReference type="SUPFAM" id="SSF52518">
    <property type="entry name" value="Thiamin diphosphate-binding fold (THDP-binding)"/>
    <property type="match status" value="2"/>
</dbReference>
<reference evidence="7" key="1">
    <citation type="submission" date="2016-02" db="EMBL/GenBank/DDBJ databases">
        <title>Draft Genome Sequence of Sporotomaculum syntrophicum Strain FB, a Syntrophic Benzoate Degrader.</title>
        <authorList>
            <person name="Nobu M.K."/>
            <person name="Narihiro T."/>
            <person name="Qiu Y.-L."/>
            <person name="Ohashi A."/>
            <person name="Liu W.-T."/>
            <person name="Yuji S."/>
        </authorList>
    </citation>
    <scope>NUCLEOTIDE SEQUENCE</scope>
    <source>
        <strain evidence="7">FB</strain>
    </source>
</reference>
<gene>
    <name evidence="7" type="primary">ydaP</name>
    <name evidence="7" type="ORF">SPSYN_03009</name>
</gene>
<dbReference type="InterPro" id="IPR029035">
    <property type="entry name" value="DHS-like_NAD/FAD-binding_dom"/>
</dbReference>
<comment type="caution">
    <text evidence="7">The sequence shown here is derived from an EMBL/GenBank/DDBJ whole genome shotgun (WGS) entry which is preliminary data.</text>
</comment>
<dbReference type="Pfam" id="PF02776">
    <property type="entry name" value="TPP_enzyme_N"/>
    <property type="match status" value="1"/>
</dbReference>
<feature type="domain" description="Thiamine pyrophosphate enzyme N-terminal TPP-binding" evidence="6">
    <location>
        <begin position="4"/>
        <end position="120"/>
    </location>
</feature>
<evidence type="ECO:0000313" key="8">
    <source>
        <dbReference type="Proteomes" id="UP000798488"/>
    </source>
</evidence>
<dbReference type="AlphaFoldDB" id="A0A9D2WMZ2"/>
<dbReference type="SUPFAM" id="SSF52467">
    <property type="entry name" value="DHS-like NAD/FAD-binding domain"/>
    <property type="match status" value="1"/>
</dbReference>
<dbReference type="PANTHER" id="PTHR42981:SF2">
    <property type="entry name" value="PYRUVATE DEHYDROGENASE [UBIQUINONE]"/>
    <property type="match status" value="1"/>
</dbReference>
<dbReference type="GO" id="GO:0030976">
    <property type="term" value="F:thiamine pyrophosphate binding"/>
    <property type="evidence" value="ECO:0007669"/>
    <property type="project" value="InterPro"/>
</dbReference>
<dbReference type="InterPro" id="IPR047210">
    <property type="entry name" value="TPP_PYR_POXB-like"/>
</dbReference>
<dbReference type="Proteomes" id="UP000798488">
    <property type="component" value="Unassembled WGS sequence"/>
</dbReference>
<proteinExistence type="inferred from homology"/>
<evidence type="ECO:0000256" key="3">
    <source>
        <dbReference type="RuleBase" id="RU362132"/>
    </source>
</evidence>
<accession>A0A9D2WMZ2</accession>
<dbReference type="InterPro" id="IPR047211">
    <property type="entry name" value="POXB-like"/>
</dbReference>
<dbReference type="OrthoDB" id="4494979at2"/>
<dbReference type="RefSeq" id="WP_161823270.1">
    <property type="nucleotide sequence ID" value="NZ_LSRS01000009.1"/>
</dbReference>
<name>A0A9D2WMZ2_9FIRM</name>
<keyword evidence="2 3" id="KW-0786">Thiamine pyrophosphate</keyword>
<dbReference type="InterPro" id="IPR011766">
    <property type="entry name" value="TPP_enzyme_TPP-bd"/>
</dbReference>
<dbReference type="Pfam" id="PF00205">
    <property type="entry name" value="TPP_enzyme_M"/>
    <property type="match status" value="1"/>
</dbReference>
<dbReference type="GO" id="GO:0003824">
    <property type="term" value="F:catalytic activity"/>
    <property type="evidence" value="ECO:0007669"/>
    <property type="project" value="InterPro"/>
</dbReference>
<dbReference type="InterPro" id="IPR012000">
    <property type="entry name" value="Thiamin_PyroP_enz_cen_dom"/>
</dbReference>
<dbReference type="Gene3D" id="3.40.50.970">
    <property type="match status" value="2"/>
</dbReference>
<dbReference type="GO" id="GO:0000287">
    <property type="term" value="F:magnesium ion binding"/>
    <property type="evidence" value="ECO:0007669"/>
    <property type="project" value="InterPro"/>
</dbReference>
<evidence type="ECO:0000256" key="2">
    <source>
        <dbReference type="ARBA" id="ARBA00023052"/>
    </source>
</evidence>
<sequence length="537" mass="57596">MPRNVAEIILEQLAAWGVKKIYGFIGDNVFHLFDALARQSQIEFYQVRHEETAAFMASAQAKLTDGLGVCLTDGGPGTLHLLNGLADAYTDRVPVLAITGQVARRNIGTNAKQYIDQQSLFRPLAAYTSLLCDQANTTDILGKAYRIAVTGRSVSHVSVPMDVLPMPCDAEILPPAPYLNTYPASSSQVLDGAVTMLEQANRPVILIGEGGRPAGALLAELSVRWGAAVITTLQGMGAFDRAQPLYVGGLGHAGSPAATKLLGQADLCLVAGANWWPQKYVPRQISIIQIAPNPSDIGATTPVSYGVVGNTESVLQYILERASLTPKQEWVYAIKQETENWLNQLEQEVNTPGSPVHPAAVVRAVQNSVTDDTIICLDTGDHTVWFGRVFRPTQQRVLVSGKWRSMGFGLPAALAAKINCPDQKVLALVGDGGLSMNMGDFLTAVKYKLPITVVVMNNRTLAMEKNKMLAGGLTPKGTSLLNPDFAKFAECCGGKGYNVEHADELHNVLQSAINNELPTIVDVQVADLAVRGTAMPS</sequence>
<evidence type="ECO:0000256" key="1">
    <source>
        <dbReference type="ARBA" id="ARBA00007812"/>
    </source>
</evidence>
<feature type="domain" description="Thiamine pyrophosphate enzyme TPP-binding" evidence="5">
    <location>
        <begin position="378"/>
        <end position="523"/>
    </location>
</feature>
<dbReference type="InterPro" id="IPR029061">
    <property type="entry name" value="THDP-binding"/>
</dbReference>
<dbReference type="InterPro" id="IPR012001">
    <property type="entry name" value="Thiamin_PyroP_enz_TPP-bd_dom"/>
</dbReference>
<comment type="similarity">
    <text evidence="1 3">Belongs to the TPP enzyme family.</text>
</comment>
<keyword evidence="8" id="KW-1185">Reference proteome</keyword>
<dbReference type="Pfam" id="PF02775">
    <property type="entry name" value="TPP_enzyme_C"/>
    <property type="match status" value="1"/>
</dbReference>
<evidence type="ECO:0000259" key="5">
    <source>
        <dbReference type="Pfam" id="PF02775"/>
    </source>
</evidence>
<dbReference type="PROSITE" id="PS00187">
    <property type="entry name" value="TPP_ENZYMES"/>
    <property type="match status" value="1"/>
</dbReference>
<evidence type="ECO:0000259" key="6">
    <source>
        <dbReference type="Pfam" id="PF02776"/>
    </source>
</evidence>
<dbReference type="PANTHER" id="PTHR42981">
    <property type="entry name" value="PYRUVATE DEHYDROGENASE [UBIQUINONE]"/>
    <property type="match status" value="1"/>
</dbReference>
<evidence type="ECO:0000313" key="7">
    <source>
        <dbReference type="EMBL" id="KAF1083853.1"/>
    </source>
</evidence>
<feature type="domain" description="Thiamine pyrophosphate enzyme central" evidence="4">
    <location>
        <begin position="191"/>
        <end position="317"/>
    </location>
</feature>
<organism evidence="7 8">
    <name type="scientific">Sporotomaculum syntrophicum</name>
    <dbReference type="NCBI Taxonomy" id="182264"/>
    <lineage>
        <taxon>Bacteria</taxon>
        <taxon>Bacillati</taxon>
        <taxon>Bacillota</taxon>
        <taxon>Clostridia</taxon>
        <taxon>Eubacteriales</taxon>
        <taxon>Desulfallaceae</taxon>
        <taxon>Sporotomaculum</taxon>
    </lineage>
</organism>